<protein>
    <recommendedName>
        <fullName evidence="2">Phospholipase/carboxylesterase/thioesterase domain-containing protein</fullName>
    </recommendedName>
</protein>
<accession>A0A1B9I4H2</accession>
<evidence type="ECO:0000256" key="1">
    <source>
        <dbReference type="SAM" id="MobiDB-lite"/>
    </source>
</evidence>
<evidence type="ECO:0000313" key="3">
    <source>
        <dbReference type="EMBL" id="OCF50421.1"/>
    </source>
</evidence>
<dbReference type="AlphaFoldDB" id="A0A1B9I4H2"/>
<dbReference type="InterPro" id="IPR003140">
    <property type="entry name" value="PLipase/COase/thioEstase"/>
</dbReference>
<dbReference type="GeneID" id="30172112"/>
<dbReference type="Proteomes" id="UP000094020">
    <property type="component" value="Chromosome 7"/>
</dbReference>
<dbReference type="KEGG" id="kpin:30172112"/>
<dbReference type="Gene3D" id="3.40.50.1820">
    <property type="entry name" value="alpha/beta hydrolase"/>
    <property type="match status" value="1"/>
</dbReference>
<dbReference type="EMBL" id="CP144525">
    <property type="protein sequence ID" value="WWC71392.1"/>
    <property type="molecule type" value="Genomic_DNA"/>
</dbReference>
<dbReference type="OrthoDB" id="437457at2759"/>
<gene>
    <name evidence="3" type="ORF">I206_03743</name>
    <name evidence="4" type="ORF">I206_105347</name>
</gene>
<proteinExistence type="predicted"/>
<dbReference type="RefSeq" id="XP_019011640.1">
    <property type="nucleotide sequence ID" value="XM_019155486.1"/>
</dbReference>
<dbReference type="EMBL" id="KI894010">
    <property type="protein sequence ID" value="OCF50421.1"/>
    <property type="molecule type" value="Genomic_DNA"/>
</dbReference>
<organism evidence="3">
    <name type="scientific">Kwoniella pini CBS 10737</name>
    <dbReference type="NCBI Taxonomy" id="1296096"/>
    <lineage>
        <taxon>Eukaryota</taxon>
        <taxon>Fungi</taxon>
        <taxon>Dikarya</taxon>
        <taxon>Basidiomycota</taxon>
        <taxon>Agaricomycotina</taxon>
        <taxon>Tremellomycetes</taxon>
        <taxon>Tremellales</taxon>
        <taxon>Cryptococcaceae</taxon>
        <taxon>Kwoniella</taxon>
    </lineage>
</organism>
<dbReference type="SUPFAM" id="SSF53474">
    <property type="entry name" value="alpha/beta-Hydrolases"/>
    <property type="match status" value="1"/>
</dbReference>
<sequence length="281" mass="32065">MTSLNLRPIASSSSSSKSNQKPIPSPSSLAPWDFSYSPSPDGHDKNLLIMFHGLGDSKIPFFNLGKQLNLPSTAILSLSAPDPIPLMDKPSFSWYKTFTSEFDLIPTENQNPTIHLTKLRSLLIKLNSTELGGWKLNEIHLFGFGQGSTISLELCLFLNKNPIENQERFGSIISICGSLLSFQSEEQNQNNKLKTPLCFFTRYNSNSKIYKKQIMNLKRVFQEIIEIHATSRNQNQEEGIEKMPENKEEWWEIMKFWGQILNRKSDDQGWKGSGEVYEVIR</sequence>
<evidence type="ECO:0000259" key="2">
    <source>
        <dbReference type="Pfam" id="PF02230"/>
    </source>
</evidence>
<dbReference type="Pfam" id="PF02230">
    <property type="entry name" value="Abhydrolase_2"/>
    <property type="match status" value="1"/>
</dbReference>
<dbReference type="STRING" id="1296096.A0A1B9I4H2"/>
<reference evidence="3" key="1">
    <citation type="submission" date="2013-07" db="EMBL/GenBank/DDBJ databases">
        <title>The Genome Sequence of Cryptococcus pinus CBS10737.</title>
        <authorList>
            <consortium name="The Broad Institute Genome Sequencing Platform"/>
            <person name="Cuomo C."/>
            <person name="Litvintseva A."/>
            <person name="Chen Y."/>
            <person name="Heitman J."/>
            <person name="Sun S."/>
            <person name="Springer D."/>
            <person name="Dromer F."/>
            <person name="Young S.K."/>
            <person name="Zeng Q."/>
            <person name="Gargeya S."/>
            <person name="Fitzgerald M."/>
            <person name="Abouelleil A."/>
            <person name="Alvarado L."/>
            <person name="Berlin A.M."/>
            <person name="Chapman S.B."/>
            <person name="Dewar J."/>
            <person name="Goldberg J."/>
            <person name="Griggs A."/>
            <person name="Gujja S."/>
            <person name="Hansen M."/>
            <person name="Howarth C."/>
            <person name="Imamovic A."/>
            <person name="Larimer J."/>
            <person name="McCowan C."/>
            <person name="Murphy C."/>
            <person name="Pearson M."/>
            <person name="Priest M."/>
            <person name="Roberts A."/>
            <person name="Saif S."/>
            <person name="Shea T."/>
            <person name="Sykes S."/>
            <person name="Wortman J."/>
            <person name="Nusbaum C."/>
            <person name="Birren B."/>
        </authorList>
    </citation>
    <scope>NUCLEOTIDE SEQUENCE [LARGE SCALE GENOMIC DNA]</scope>
    <source>
        <strain evidence="3">CBS 10737</strain>
    </source>
</reference>
<feature type="region of interest" description="Disordered" evidence="1">
    <location>
        <begin position="1"/>
        <end position="26"/>
    </location>
</feature>
<reference evidence="4" key="4">
    <citation type="submission" date="2024-02" db="EMBL/GenBank/DDBJ databases">
        <title>Comparative genomics of Cryptococcus and Kwoniella reveals pathogenesis evolution and contrasting modes of karyotype evolution via chromosome fusion or intercentromeric recombination.</title>
        <authorList>
            <person name="Coelho M.A."/>
            <person name="David-Palma M."/>
            <person name="Shea T."/>
            <person name="Bowers K."/>
            <person name="McGinley-Smith S."/>
            <person name="Mohammad A.W."/>
            <person name="Gnirke A."/>
            <person name="Yurkov A.M."/>
            <person name="Nowrousian M."/>
            <person name="Sun S."/>
            <person name="Cuomo C.A."/>
            <person name="Heitman J."/>
        </authorList>
    </citation>
    <scope>NUCLEOTIDE SEQUENCE</scope>
    <source>
        <strain evidence="4">CBS 10737</strain>
    </source>
</reference>
<reference evidence="4" key="2">
    <citation type="submission" date="2013-07" db="EMBL/GenBank/DDBJ databases">
        <authorList>
            <consortium name="The Broad Institute Genome Sequencing Platform"/>
            <person name="Cuomo C."/>
            <person name="Litvintseva A."/>
            <person name="Chen Y."/>
            <person name="Heitman J."/>
            <person name="Sun S."/>
            <person name="Springer D."/>
            <person name="Dromer F."/>
            <person name="Young S.K."/>
            <person name="Zeng Q."/>
            <person name="Gargeya S."/>
            <person name="Fitzgerald M."/>
            <person name="Abouelleil A."/>
            <person name="Alvarado L."/>
            <person name="Berlin A.M."/>
            <person name="Chapman S.B."/>
            <person name="Dewar J."/>
            <person name="Goldberg J."/>
            <person name="Griggs A."/>
            <person name="Gujja S."/>
            <person name="Hansen M."/>
            <person name="Howarth C."/>
            <person name="Imamovic A."/>
            <person name="Larimer J."/>
            <person name="McCowan C."/>
            <person name="Murphy C."/>
            <person name="Pearson M."/>
            <person name="Priest M."/>
            <person name="Roberts A."/>
            <person name="Saif S."/>
            <person name="Shea T."/>
            <person name="Sykes S."/>
            <person name="Wortman J."/>
            <person name="Nusbaum C."/>
            <person name="Birren B."/>
        </authorList>
    </citation>
    <scope>NUCLEOTIDE SEQUENCE</scope>
    <source>
        <strain evidence="4">CBS 10737</strain>
    </source>
</reference>
<keyword evidence="5" id="KW-1185">Reference proteome</keyword>
<dbReference type="GO" id="GO:0016787">
    <property type="term" value="F:hydrolase activity"/>
    <property type="evidence" value="ECO:0007669"/>
    <property type="project" value="InterPro"/>
</dbReference>
<evidence type="ECO:0000313" key="5">
    <source>
        <dbReference type="Proteomes" id="UP000094020"/>
    </source>
</evidence>
<dbReference type="InterPro" id="IPR029058">
    <property type="entry name" value="AB_hydrolase_fold"/>
</dbReference>
<feature type="domain" description="Phospholipase/carboxylesterase/thioesterase" evidence="2">
    <location>
        <begin position="39"/>
        <end position="198"/>
    </location>
</feature>
<evidence type="ECO:0000313" key="4">
    <source>
        <dbReference type="EMBL" id="WWC71392.1"/>
    </source>
</evidence>
<name>A0A1B9I4H2_9TREE</name>
<reference evidence="3" key="3">
    <citation type="submission" date="2016-07" db="EMBL/GenBank/DDBJ databases">
        <title>Evolution of pathogenesis and genome organization in the Tremellales.</title>
        <authorList>
            <person name="Cuomo C."/>
            <person name="Litvintseva A."/>
            <person name="Heitman J."/>
            <person name="Chen Y."/>
            <person name="Sun S."/>
            <person name="Springer D."/>
            <person name="Dromer F."/>
            <person name="Young S."/>
            <person name="Zeng Q."/>
            <person name="Chapman S."/>
            <person name="Gujja S."/>
            <person name="Saif S."/>
            <person name="Birren B."/>
        </authorList>
    </citation>
    <scope>NUCLEOTIDE SEQUENCE</scope>
    <source>
        <strain evidence="3">CBS 10737</strain>
    </source>
</reference>